<reference evidence="2 3" key="1">
    <citation type="journal article" date="2007" name="Proc. Natl. Acad. Sci. U.S.A.">
        <title>The tiny eukaryote Ostreococcus provides genomic insights into the paradox of plankton speciation.</title>
        <authorList>
            <person name="Palenik B."/>
            <person name="Grimwood J."/>
            <person name="Aerts A."/>
            <person name="Rouze P."/>
            <person name="Salamov A."/>
            <person name="Putnam N."/>
            <person name="Dupont C."/>
            <person name="Jorgensen R."/>
            <person name="Derelle E."/>
            <person name="Rombauts S."/>
            <person name="Zhou K."/>
            <person name="Otillar R."/>
            <person name="Merchant S.S."/>
            <person name="Podell S."/>
            <person name="Gaasterland T."/>
            <person name="Napoli C."/>
            <person name="Gendler K."/>
            <person name="Manuell A."/>
            <person name="Tai V."/>
            <person name="Vallon O."/>
            <person name="Piganeau G."/>
            <person name="Jancek S."/>
            <person name="Heijde M."/>
            <person name="Jabbari K."/>
            <person name="Bowler C."/>
            <person name="Lohr M."/>
            <person name="Robbens S."/>
            <person name="Werner G."/>
            <person name="Dubchak I."/>
            <person name="Pazour G.J."/>
            <person name="Ren Q."/>
            <person name="Paulsen I."/>
            <person name="Delwiche C."/>
            <person name="Schmutz J."/>
            <person name="Rokhsar D."/>
            <person name="Van de Peer Y."/>
            <person name="Moreau H."/>
            <person name="Grigoriev I.V."/>
        </authorList>
    </citation>
    <scope>NUCLEOTIDE SEQUENCE [LARGE SCALE GENOMIC DNA]</scope>
    <source>
        <strain evidence="2 3">CCE9901</strain>
    </source>
</reference>
<dbReference type="KEGG" id="olu:OSTLU_9226"/>
<dbReference type="AlphaFoldDB" id="A4S307"/>
<comment type="similarity">
    <text evidence="1">Belongs to the enoyl-CoA hydratase/isomerase family.</text>
</comment>
<evidence type="ECO:0000313" key="2">
    <source>
        <dbReference type="EMBL" id="ABO98128.1"/>
    </source>
</evidence>
<dbReference type="InterPro" id="IPR001753">
    <property type="entry name" value="Enoyl-CoA_hydra/iso"/>
</dbReference>
<dbReference type="OrthoDB" id="2139957at2759"/>
<dbReference type="RefSeq" id="XP_001419835.1">
    <property type="nucleotide sequence ID" value="XM_001419798.1"/>
</dbReference>
<evidence type="ECO:0008006" key="4">
    <source>
        <dbReference type="Google" id="ProtNLM"/>
    </source>
</evidence>
<dbReference type="Gene3D" id="3.90.226.10">
    <property type="entry name" value="2-enoyl-CoA Hydratase, Chain A, domain 1"/>
    <property type="match status" value="1"/>
</dbReference>
<gene>
    <name evidence="2" type="ORF">OSTLU_9226</name>
</gene>
<dbReference type="SUPFAM" id="SSF52096">
    <property type="entry name" value="ClpP/crotonase"/>
    <property type="match status" value="1"/>
</dbReference>
<protein>
    <recommendedName>
        <fullName evidence="4">Enoyl-CoA hydratase</fullName>
    </recommendedName>
</protein>
<proteinExistence type="inferred from homology"/>
<feature type="non-terminal residue" evidence="2">
    <location>
        <position position="94"/>
    </location>
</feature>
<dbReference type="PANTHER" id="PTHR43802">
    <property type="entry name" value="ENOYL-COA HYDRATASE"/>
    <property type="match status" value="1"/>
</dbReference>
<keyword evidence="3" id="KW-1185">Reference proteome</keyword>
<evidence type="ECO:0000256" key="1">
    <source>
        <dbReference type="ARBA" id="ARBA00005254"/>
    </source>
</evidence>
<dbReference type="CDD" id="cd06558">
    <property type="entry name" value="crotonase-like"/>
    <property type="match status" value="1"/>
</dbReference>
<feature type="non-terminal residue" evidence="2">
    <location>
        <position position="1"/>
    </location>
</feature>
<dbReference type="PANTHER" id="PTHR43802:SF1">
    <property type="entry name" value="IP11341P-RELATED"/>
    <property type="match status" value="1"/>
</dbReference>
<name>A4S307_OSTLU</name>
<accession>A4S307</accession>
<sequence length="94" mass="9580">AMEACEAPIVGAVHGDCVNAGFELALGCDALVASEDARFVDTHATIGILPSWGLSVKLSRSVGANAARACSVFGRAMDARRAEALGLTCATTKD</sequence>
<dbReference type="STRING" id="436017.A4S307"/>
<dbReference type="EMBL" id="CP000589">
    <property type="protein sequence ID" value="ABO98128.1"/>
    <property type="molecule type" value="Genomic_DNA"/>
</dbReference>
<dbReference type="eggNOG" id="KOG1680">
    <property type="taxonomic scope" value="Eukaryota"/>
</dbReference>
<dbReference type="GeneID" id="5003898"/>
<dbReference type="Pfam" id="PF00378">
    <property type="entry name" value="ECH_1"/>
    <property type="match status" value="1"/>
</dbReference>
<dbReference type="HOGENOM" id="CLU_2392479_0_0_1"/>
<organism evidence="2 3">
    <name type="scientific">Ostreococcus lucimarinus (strain CCE9901)</name>
    <dbReference type="NCBI Taxonomy" id="436017"/>
    <lineage>
        <taxon>Eukaryota</taxon>
        <taxon>Viridiplantae</taxon>
        <taxon>Chlorophyta</taxon>
        <taxon>Mamiellophyceae</taxon>
        <taxon>Mamiellales</taxon>
        <taxon>Bathycoccaceae</taxon>
        <taxon>Ostreococcus</taxon>
    </lineage>
</organism>
<dbReference type="Gramene" id="ABO98128">
    <property type="protein sequence ID" value="ABO98128"/>
    <property type="gene ID" value="OSTLU_9226"/>
</dbReference>
<dbReference type="Proteomes" id="UP000001568">
    <property type="component" value="Chromosome 9"/>
</dbReference>
<evidence type="ECO:0000313" key="3">
    <source>
        <dbReference type="Proteomes" id="UP000001568"/>
    </source>
</evidence>
<dbReference type="InterPro" id="IPR029045">
    <property type="entry name" value="ClpP/crotonase-like_dom_sf"/>
</dbReference>